<reference evidence="9" key="1">
    <citation type="submission" date="2025-08" db="UniProtKB">
        <authorList>
            <consortium name="Ensembl"/>
        </authorList>
    </citation>
    <scope>IDENTIFICATION</scope>
</reference>
<dbReference type="GO" id="GO:0003964">
    <property type="term" value="F:RNA-directed DNA polymerase activity"/>
    <property type="evidence" value="ECO:0007669"/>
    <property type="project" value="UniProtKB-KW"/>
</dbReference>
<keyword evidence="6" id="KW-0695">RNA-directed DNA polymerase</keyword>
<evidence type="ECO:0000256" key="4">
    <source>
        <dbReference type="ARBA" id="ARBA00022759"/>
    </source>
</evidence>
<evidence type="ECO:0000313" key="10">
    <source>
        <dbReference type="Proteomes" id="UP001108240"/>
    </source>
</evidence>
<evidence type="ECO:0000313" key="9">
    <source>
        <dbReference type="Ensembl" id="ENSCCRP00000150793.1"/>
    </source>
</evidence>
<dbReference type="GO" id="GO:0015074">
    <property type="term" value="P:DNA integration"/>
    <property type="evidence" value="ECO:0007669"/>
    <property type="project" value="InterPro"/>
</dbReference>
<dbReference type="Proteomes" id="UP001108240">
    <property type="component" value="Unplaced"/>
</dbReference>
<feature type="domain" description="Integrase catalytic" evidence="8">
    <location>
        <begin position="330"/>
        <end position="438"/>
    </location>
</feature>
<dbReference type="InterPro" id="IPR036397">
    <property type="entry name" value="RNaseH_sf"/>
</dbReference>
<evidence type="ECO:0000256" key="7">
    <source>
        <dbReference type="ARBA" id="ARBA00039658"/>
    </source>
</evidence>
<dbReference type="GO" id="GO:0016787">
    <property type="term" value="F:hydrolase activity"/>
    <property type="evidence" value="ECO:0007669"/>
    <property type="project" value="UniProtKB-KW"/>
</dbReference>
<dbReference type="Gene3D" id="3.30.420.10">
    <property type="entry name" value="Ribonuclease H-like superfamily/Ribonuclease H"/>
    <property type="match status" value="1"/>
</dbReference>
<keyword evidence="1" id="KW-0808">Transferase</keyword>
<dbReference type="PANTHER" id="PTHR37984">
    <property type="entry name" value="PROTEIN CBG26694"/>
    <property type="match status" value="1"/>
</dbReference>
<evidence type="ECO:0000256" key="2">
    <source>
        <dbReference type="ARBA" id="ARBA00022695"/>
    </source>
</evidence>
<dbReference type="SUPFAM" id="SSF56672">
    <property type="entry name" value="DNA/RNA polymerases"/>
    <property type="match status" value="1"/>
</dbReference>
<keyword evidence="2" id="KW-0548">Nucleotidyltransferase</keyword>
<protein>
    <recommendedName>
        <fullName evidence="7">Gypsy retrotransposon integrase-like protein 1</fullName>
    </recommendedName>
</protein>
<reference evidence="9" key="2">
    <citation type="submission" date="2025-09" db="UniProtKB">
        <authorList>
            <consortium name="Ensembl"/>
        </authorList>
    </citation>
    <scope>IDENTIFICATION</scope>
</reference>
<dbReference type="InterPro" id="IPR012337">
    <property type="entry name" value="RNaseH-like_sf"/>
</dbReference>
<name>A0A9J8B214_CYPCA</name>
<dbReference type="GO" id="GO:0004519">
    <property type="term" value="F:endonuclease activity"/>
    <property type="evidence" value="ECO:0007669"/>
    <property type="project" value="UniProtKB-KW"/>
</dbReference>
<dbReference type="InterPro" id="IPR001584">
    <property type="entry name" value="Integrase_cat-core"/>
</dbReference>
<dbReference type="FunFam" id="1.10.340.70:FF:000001">
    <property type="entry name" value="Retrovirus-related Pol polyprotein from transposon gypsy-like Protein"/>
    <property type="match status" value="1"/>
</dbReference>
<dbReference type="InterPro" id="IPR041373">
    <property type="entry name" value="RT_RNaseH"/>
</dbReference>
<evidence type="ECO:0000256" key="6">
    <source>
        <dbReference type="ARBA" id="ARBA00022918"/>
    </source>
</evidence>
<sequence>MKTPLVPKVLLTRTVVERKEHVIAYASHVLSASERKWSTFDRELYAIVWSVRHFRHYLACHQFTIITDHKPLVGLKKLPLDHDPTGRRARWAIELDLYDWHIIHREGVKHLNADAMSRRPDTNSVESDSFSRGDVSTISVATQTTSIPLQAKLVSAHTQTLPVNKNVLLPMTVPSHTSSNLILIQSDWDVMEKQRSDPDLLVVFSWMETGRRPPLWRLRDASPYLRKLWTQLSRLIIHNGVLCRHVRNSFGDDALQVVIPTSLIPEILRHVHGHPSVGHYGLAKTLDRARRSFYWPYMSSDIAKHCSQCTACQSRRSPVPRPQAPLIPISPDRPFQIVAADITELPISTKGNRYVLVMMDLYTKFVNLYPLKNQTAVSVAGCIFDHYIPQHGVPEALHSDQGRQFESDLIKHLCNLLSIKKLRTSPYHAQCDGAVERF</sequence>
<evidence type="ECO:0000259" key="8">
    <source>
        <dbReference type="PROSITE" id="PS50994"/>
    </source>
</evidence>
<evidence type="ECO:0000256" key="3">
    <source>
        <dbReference type="ARBA" id="ARBA00022722"/>
    </source>
</evidence>
<dbReference type="SUPFAM" id="SSF53098">
    <property type="entry name" value="Ribonuclease H-like"/>
    <property type="match status" value="1"/>
</dbReference>
<dbReference type="InterPro" id="IPR041588">
    <property type="entry name" value="Integrase_H2C2"/>
</dbReference>
<keyword evidence="4" id="KW-0255">Endonuclease</keyword>
<organism evidence="9 10">
    <name type="scientific">Cyprinus carpio carpio</name>
    <dbReference type="NCBI Taxonomy" id="630221"/>
    <lineage>
        <taxon>Eukaryota</taxon>
        <taxon>Metazoa</taxon>
        <taxon>Chordata</taxon>
        <taxon>Craniata</taxon>
        <taxon>Vertebrata</taxon>
        <taxon>Euteleostomi</taxon>
        <taxon>Actinopterygii</taxon>
        <taxon>Neopterygii</taxon>
        <taxon>Teleostei</taxon>
        <taxon>Ostariophysi</taxon>
        <taxon>Cypriniformes</taxon>
        <taxon>Cyprinidae</taxon>
        <taxon>Cyprininae</taxon>
        <taxon>Cyprinus</taxon>
    </lineage>
</organism>
<proteinExistence type="predicted"/>
<dbReference type="Pfam" id="PF17917">
    <property type="entry name" value="RT_RNaseH"/>
    <property type="match status" value="1"/>
</dbReference>
<dbReference type="Gene3D" id="3.10.20.370">
    <property type="match status" value="1"/>
</dbReference>
<dbReference type="OMA" id="DIVNISX"/>
<dbReference type="Pfam" id="PF17921">
    <property type="entry name" value="Integrase_H2C2"/>
    <property type="match status" value="1"/>
</dbReference>
<dbReference type="GO" id="GO:0003676">
    <property type="term" value="F:nucleic acid binding"/>
    <property type="evidence" value="ECO:0007669"/>
    <property type="project" value="InterPro"/>
</dbReference>
<accession>A0A9J8B214</accession>
<dbReference type="PROSITE" id="PS50994">
    <property type="entry name" value="INTEGRASE"/>
    <property type="match status" value="1"/>
</dbReference>
<dbReference type="GeneTree" id="ENSGT01000000214408"/>
<dbReference type="Gene3D" id="1.10.340.70">
    <property type="match status" value="1"/>
</dbReference>
<dbReference type="Pfam" id="PF00665">
    <property type="entry name" value="rve"/>
    <property type="match status" value="1"/>
</dbReference>
<dbReference type="CDD" id="cd09274">
    <property type="entry name" value="RNase_HI_RT_Ty3"/>
    <property type="match status" value="1"/>
</dbReference>
<keyword evidence="5" id="KW-0378">Hydrolase</keyword>
<dbReference type="InterPro" id="IPR043502">
    <property type="entry name" value="DNA/RNA_pol_sf"/>
</dbReference>
<dbReference type="InterPro" id="IPR050951">
    <property type="entry name" value="Retrovirus_Pol_polyprotein"/>
</dbReference>
<dbReference type="AlphaFoldDB" id="A0A9J8B214"/>
<keyword evidence="3" id="KW-0540">Nuclease</keyword>
<dbReference type="PANTHER" id="PTHR37984:SF5">
    <property type="entry name" value="PROTEIN NYNRIN-LIKE"/>
    <property type="match status" value="1"/>
</dbReference>
<keyword evidence="10" id="KW-1185">Reference proteome</keyword>
<dbReference type="Ensembl" id="ENSCCRT00000183539.1">
    <property type="protein sequence ID" value="ENSCCRP00000150793.1"/>
    <property type="gene ID" value="ENSCCRG00000053890.1"/>
</dbReference>
<evidence type="ECO:0000256" key="5">
    <source>
        <dbReference type="ARBA" id="ARBA00022801"/>
    </source>
</evidence>
<evidence type="ECO:0000256" key="1">
    <source>
        <dbReference type="ARBA" id="ARBA00022679"/>
    </source>
</evidence>